<feature type="binding site" evidence="8">
    <location>
        <position position="118"/>
    </location>
    <ligand>
        <name>phosphoenolpyruvate</name>
        <dbReference type="ChEBI" id="CHEBI:58702"/>
    </ligand>
</feature>
<dbReference type="InterPro" id="IPR006264">
    <property type="entry name" value="EPSP_synthase"/>
</dbReference>
<organism evidence="11 12">
    <name type="scientific">Gordonibacter pamelaeae</name>
    <dbReference type="NCBI Taxonomy" id="471189"/>
    <lineage>
        <taxon>Bacteria</taxon>
        <taxon>Bacillati</taxon>
        <taxon>Actinomycetota</taxon>
        <taxon>Coriobacteriia</taxon>
        <taxon>Eggerthellales</taxon>
        <taxon>Eggerthellaceae</taxon>
        <taxon>Gordonibacter</taxon>
    </lineage>
</organism>
<feature type="region of interest" description="Disordered" evidence="9">
    <location>
        <begin position="87"/>
        <end position="108"/>
    </location>
</feature>
<dbReference type="PANTHER" id="PTHR21090">
    <property type="entry name" value="AROM/DEHYDROQUINATE SYNTHASE"/>
    <property type="match status" value="1"/>
</dbReference>
<dbReference type="AlphaFoldDB" id="A0A369LTG5"/>
<dbReference type="EC" id="2.5.1.19" evidence="8"/>
<comment type="subunit">
    <text evidence="8">Monomer.</text>
</comment>
<comment type="caution">
    <text evidence="8">Lacks conserved residue(s) required for the propagation of feature annotation.</text>
</comment>
<gene>
    <name evidence="8 11" type="primary">aroA</name>
    <name evidence="11" type="ORF">C1877_14805</name>
</gene>
<dbReference type="Proteomes" id="UP000254000">
    <property type="component" value="Unassembled WGS sequence"/>
</dbReference>
<dbReference type="SUPFAM" id="SSF55205">
    <property type="entry name" value="EPT/RTPC-like"/>
    <property type="match status" value="1"/>
</dbReference>
<dbReference type="PROSITE" id="PS00104">
    <property type="entry name" value="EPSP_SYNTHASE_1"/>
    <property type="match status" value="1"/>
</dbReference>
<feature type="binding site" evidence="8">
    <location>
        <position position="416"/>
    </location>
    <ligand>
        <name>phosphoenolpyruvate</name>
        <dbReference type="ChEBI" id="CHEBI:58702"/>
    </ligand>
</feature>
<dbReference type="InterPro" id="IPR013792">
    <property type="entry name" value="RNA3'P_cycl/enolpyr_Trfase_a/b"/>
</dbReference>
<dbReference type="PROSITE" id="PS00885">
    <property type="entry name" value="EPSP_SYNTHASE_2"/>
    <property type="match status" value="1"/>
</dbReference>
<evidence type="ECO:0000259" key="10">
    <source>
        <dbReference type="Pfam" id="PF00275"/>
    </source>
</evidence>
<evidence type="ECO:0000313" key="12">
    <source>
        <dbReference type="Proteomes" id="UP000254000"/>
    </source>
</evidence>
<evidence type="ECO:0000313" key="11">
    <source>
        <dbReference type="EMBL" id="RDB61465.1"/>
    </source>
</evidence>
<evidence type="ECO:0000256" key="9">
    <source>
        <dbReference type="SAM" id="MobiDB-lite"/>
    </source>
</evidence>
<dbReference type="HAMAP" id="MF_00210">
    <property type="entry name" value="EPSP_synth"/>
    <property type="match status" value="1"/>
</dbReference>
<feature type="binding site" evidence="8">
    <location>
        <position position="193"/>
    </location>
    <ligand>
        <name>3-phosphoshikimate</name>
        <dbReference type="ChEBI" id="CHEBI:145989"/>
    </ligand>
</feature>
<dbReference type="OrthoDB" id="9809920at2"/>
<dbReference type="CDD" id="cd01556">
    <property type="entry name" value="EPSP_synthase"/>
    <property type="match status" value="1"/>
</dbReference>
<evidence type="ECO:0000256" key="5">
    <source>
        <dbReference type="ARBA" id="ARBA00022679"/>
    </source>
</evidence>
<accession>A0A369LTG5</accession>
<dbReference type="GO" id="GO:0009073">
    <property type="term" value="P:aromatic amino acid family biosynthetic process"/>
    <property type="evidence" value="ECO:0007669"/>
    <property type="project" value="UniProtKB-KW"/>
</dbReference>
<evidence type="ECO:0000256" key="8">
    <source>
        <dbReference type="HAMAP-Rule" id="MF_00210"/>
    </source>
</evidence>
<comment type="caution">
    <text evidence="11">The sequence shown here is derived from an EMBL/GenBank/DDBJ whole genome shotgun (WGS) entry which is preliminary data.</text>
</comment>
<feature type="binding site" evidence="8">
    <location>
        <position position="46"/>
    </location>
    <ligand>
        <name>3-phosphoshikimate</name>
        <dbReference type="ChEBI" id="CHEBI:145989"/>
    </ligand>
</feature>
<dbReference type="PANTHER" id="PTHR21090:SF5">
    <property type="entry name" value="PENTAFUNCTIONAL AROM POLYPEPTIDE"/>
    <property type="match status" value="1"/>
</dbReference>
<feature type="binding site" evidence="8">
    <location>
        <position position="41"/>
    </location>
    <ligand>
        <name>phosphoenolpyruvate</name>
        <dbReference type="ChEBI" id="CHEBI:58702"/>
    </ligand>
</feature>
<feature type="domain" description="Enolpyruvate transferase" evidence="10">
    <location>
        <begin position="29"/>
        <end position="450"/>
    </location>
</feature>
<dbReference type="GO" id="GO:0008652">
    <property type="term" value="P:amino acid biosynthetic process"/>
    <property type="evidence" value="ECO:0007669"/>
    <property type="project" value="UniProtKB-KW"/>
</dbReference>
<dbReference type="FunFam" id="3.65.10.10:FF:000005">
    <property type="entry name" value="3-phosphoshikimate 1-carboxyvinyltransferase"/>
    <property type="match status" value="1"/>
</dbReference>
<comment type="function">
    <text evidence="8">Catalyzes the transfer of the enolpyruvyl moiety of phosphoenolpyruvate (PEP) to the 5-hydroxyl of shikimate-3-phosphate (S3P) to produce enolpyruvyl shikimate-3-phosphate and inorganic phosphate.</text>
</comment>
<dbReference type="GO" id="GO:0009423">
    <property type="term" value="P:chorismate biosynthetic process"/>
    <property type="evidence" value="ECO:0007669"/>
    <property type="project" value="UniProtKB-UniRule"/>
</dbReference>
<evidence type="ECO:0000256" key="2">
    <source>
        <dbReference type="ARBA" id="ARBA00009948"/>
    </source>
</evidence>
<dbReference type="GO" id="GO:0003866">
    <property type="term" value="F:3-phosphoshikimate 1-carboxyvinyltransferase activity"/>
    <property type="evidence" value="ECO:0007669"/>
    <property type="project" value="UniProtKB-UniRule"/>
</dbReference>
<dbReference type="RefSeq" id="WP_114569504.1">
    <property type="nucleotide sequence ID" value="NZ_CABMMS010000014.1"/>
</dbReference>
<reference evidence="11 12" key="1">
    <citation type="journal article" date="2018" name="Elife">
        <title>Discovery and characterization of a prevalent human gut bacterial enzyme sufficient for the inactivation of a family of plant toxins.</title>
        <authorList>
            <person name="Koppel N."/>
            <person name="Bisanz J.E."/>
            <person name="Pandelia M.E."/>
            <person name="Turnbaugh P.J."/>
            <person name="Balskus E.P."/>
        </authorList>
    </citation>
    <scope>NUCLEOTIDE SEQUENCE [LARGE SCALE GENOMIC DNA]</scope>
    <source>
        <strain evidence="11 12">3C</strain>
    </source>
</reference>
<dbReference type="Pfam" id="PF00275">
    <property type="entry name" value="EPSP_synthase"/>
    <property type="match status" value="1"/>
</dbReference>
<comment type="subcellular location">
    <subcellularLocation>
        <location evidence="8">Cytoplasm</location>
    </subcellularLocation>
</comment>
<dbReference type="UniPathway" id="UPA00053">
    <property type="reaction ID" value="UER00089"/>
</dbReference>
<dbReference type="Gene3D" id="3.65.10.10">
    <property type="entry name" value="Enolpyruvate transferase domain"/>
    <property type="match status" value="2"/>
</dbReference>
<keyword evidence="4 8" id="KW-0028">Amino-acid biosynthesis</keyword>
<feature type="compositionally biased region" description="Gly residues" evidence="9">
    <location>
        <begin position="93"/>
        <end position="102"/>
    </location>
</feature>
<feature type="binding site" evidence="8">
    <location>
        <position position="191"/>
    </location>
    <ligand>
        <name>3-phosphoshikimate</name>
        <dbReference type="ChEBI" id="CHEBI:145989"/>
    </ligand>
</feature>
<protein>
    <recommendedName>
        <fullName evidence="8">3-phosphoshikimate 1-carboxyvinyltransferase</fullName>
        <ecNumber evidence="8">2.5.1.19</ecNumber>
    </recommendedName>
    <alternativeName>
        <fullName evidence="8">5-enolpyruvylshikimate-3-phosphate synthase</fullName>
        <shortName evidence="8">EPSP synthase</shortName>
        <shortName evidence="8">EPSPS</shortName>
    </alternativeName>
</protein>
<dbReference type="NCBIfam" id="TIGR01356">
    <property type="entry name" value="aroA"/>
    <property type="match status" value="1"/>
</dbReference>
<feature type="binding site" evidence="8">
    <location>
        <position position="193"/>
    </location>
    <ligand>
        <name>phosphoenolpyruvate</name>
        <dbReference type="ChEBI" id="CHEBI:58702"/>
    </ligand>
</feature>
<feature type="binding site" evidence="8">
    <location>
        <position position="146"/>
    </location>
    <ligand>
        <name>phosphoenolpyruvate</name>
        <dbReference type="ChEBI" id="CHEBI:58702"/>
    </ligand>
</feature>
<feature type="binding site" evidence="8">
    <location>
        <position position="371"/>
    </location>
    <ligand>
        <name>phosphoenolpyruvate</name>
        <dbReference type="ChEBI" id="CHEBI:58702"/>
    </ligand>
</feature>
<keyword evidence="3 8" id="KW-0963">Cytoplasm</keyword>
<feature type="binding site" evidence="8">
    <location>
        <position position="367"/>
    </location>
    <ligand>
        <name>3-phosphoshikimate</name>
        <dbReference type="ChEBI" id="CHEBI:145989"/>
    </ligand>
</feature>
<keyword evidence="12" id="KW-1185">Reference proteome</keyword>
<dbReference type="GO" id="GO:0005737">
    <property type="term" value="C:cytoplasm"/>
    <property type="evidence" value="ECO:0007669"/>
    <property type="project" value="UniProtKB-SubCell"/>
</dbReference>
<comment type="catalytic activity">
    <reaction evidence="7">
        <text>3-phosphoshikimate + phosphoenolpyruvate = 5-O-(1-carboxyvinyl)-3-phosphoshikimate + phosphate</text>
        <dbReference type="Rhea" id="RHEA:21256"/>
        <dbReference type="ChEBI" id="CHEBI:43474"/>
        <dbReference type="ChEBI" id="CHEBI:57701"/>
        <dbReference type="ChEBI" id="CHEBI:58702"/>
        <dbReference type="ChEBI" id="CHEBI:145989"/>
        <dbReference type="EC" id="2.5.1.19"/>
    </reaction>
    <physiologicalReaction direction="left-to-right" evidence="7">
        <dbReference type="Rhea" id="RHEA:21257"/>
    </physiologicalReaction>
</comment>
<evidence type="ECO:0000256" key="4">
    <source>
        <dbReference type="ARBA" id="ARBA00022605"/>
    </source>
</evidence>
<evidence type="ECO:0000256" key="6">
    <source>
        <dbReference type="ARBA" id="ARBA00023141"/>
    </source>
</evidence>
<dbReference type="InterPro" id="IPR001986">
    <property type="entry name" value="Enolpyruvate_Tfrase_dom"/>
</dbReference>
<comment type="pathway">
    <text evidence="1 8">Metabolic intermediate biosynthesis; chorismate biosynthesis; chorismate from D-erythrose 4-phosphate and phosphoenolpyruvate: step 6/7.</text>
</comment>
<evidence type="ECO:0000256" key="3">
    <source>
        <dbReference type="ARBA" id="ARBA00022490"/>
    </source>
</evidence>
<evidence type="ECO:0000256" key="1">
    <source>
        <dbReference type="ARBA" id="ARBA00004811"/>
    </source>
</evidence>
<dbReference type="InterPro" id="IPR023193">
    <property type="entry name" value="EPSP_synthase_CS"/>
</dbReference>
<feature type="binding site" evidence="8">
    <location>
        <position position="41"/>
    </location>
    <ligand>
        <name>3-phosphoshikimate</name>
        <dbReference type="ChEBI" id="CHEBI:145989"/>
    </ligand>
</feature>
<comment type="similarity">
    <text evidence="2 8">Belongs to the EPSP synthase family.</text>
</comment>
<dbReference type="InterPro" id="IPR036968">
    <property type="entry name" value="Enolpyruvate_Tfrase_sf"/>
</dbReference>
<sequence>MSHEPVASAAFAPSPQPEAGRTVVEPLPAPLRGAATVPGDKSISHRAVLFAAMAEGTSRVSGVLDSEDVRSSIKAVSQLGARVSLERQPDGSLAGGITGWGASGPRKPDAPIDCGNSGTTARLLMGVLAPWDVPVEITGDESLQRRPMRRITAPLMKMGARFEPGGRETLPITEVGTRDLRAITYDAPMASAQLKTAVLLAGVYARGTTTLNEPAPSRNHTELMLPEFGVPTTAADRTASVTGPRVLQAAEVRVPGDPSSAAFLVCAAVLKPGSSLQVENVSLNTARIGFTRTLERMGADVSVRHAGAAGKEPYGMIAACHTPSLHGCEVPAEKIAGIVDEVPVLALVAAHARGVTVFREVGELRVKETDRLAAVVEGLGQLGVEAYIDGNDLYVEGQPGLRAPAGLVFDSHGDHRLAMTWALVGLTGGVPVEVKNFDSVKISYPRFLDDIERLAR</sequence>
<dbReference type="EMBL" id="PPTS01000014">
    <property type="protein sequence ID" value="RDB61465.1"/>
    <property type="molecule type" value="Genomic_DNA"/>
</dbReference>
<name>A0A369LTG5_9ACTN</name>
<feature type="region of interest" description="Disordered" evidence="9">
    <location>
        <begin position="1"/>
        <end position="23"/>
    </location>
</feature>
<keyword evidence="6 8" id="KW-0057">Aromatic amino acid biosynthesis</keyword>
<feature type="binding site" evidence="8">
    <location>
        <position position="340"/>
    </location>
    <ligand>
        <name>3-phosphoshikimate</name>
        <dbReference type="ChEBI" id="CHEBI:145989"/>
    </ligand>
</feature>
<proteinExistence type="inferred from homology"/>
<evidence type="ECO:0000256" key="7">
    <source>
        <dbReference type="ARBA" id="ARBA00044633"/>
    </source>
</evidence>
<feature type="active site" description="Proton acceptor" evidence="8">
    <location>
        <position position="340"/>
    </location>
</feature>
<dbReference type="GeneID" id="78360960"/>
<dbReference type="PIRSF" id="PIRSF000505">
    <property type="entry name" value="EPSPS"/>
    <property type="match status" value="1"/>
</dbReference>
<feature type="binding site" evidence="8">
    <location>
        <position position="42"/>
    </location>
    <ligand>
        <name>3-phosphoshikimate</name>
        <dbReference type="ChEBI" id="CHEBI:145989"/>
    </ligand>
</feature>
<keyword evidence="5 8" id="KW-0808">Transferase</keyword>